<dbReference type="RefSeq" id="WP_189822292.1">
    <property type="nucleotide sequence ID" value="NZ_BMVC01000002.1"/>
</dbReference>
<accession>A0A918WUF6</accession>
<sequence length="105" mass="11725">MDAPIAPLILFDDDHYMYVLKDRASAEAWWEMPDEYGCGFDALARPLRMTGEPLRVSVELTGEGPAEGELRRLVAGHYERFLNGRTPPDATGLAEFVAELPVECQ</sequence>
<gene>
    <name evidence="1" type="ORF">GCM10010334_10820</name>
</gene>
<evidence type="ECO:0000313" key="2">
    <source>
        <dbReference type="Proteomes" id="UP000638353"/>
    </source>
</evidence>
<name>A0A918WUF6_9ACTN</name>
<comment type="caution">
    <text evidence="1">The sequence shown here is derived from an EMBL/GenBank/DDBJ whole genome shotgun (WGS) entry which is preliminary data.</text>
</comment>
<proteinExistence type="predicted"/>
<dbReference type="AlphaFoldDB" id="A0A918WUF6"/>
<dbReference type="Proteomes" id="UP000638353">
    <property type="component" value="Unassembled WGS sequence"/>
</dbReference>
<dbReference type="EMBL" id="BMVC01000002">
    <property type="protein sequence ID" value="GHC82522.1"/>
    <property type="molecule type" value="Genomic_DNA"/>
</dbReference>
<protein>
    <submittedName>
        <fullName evidence="1">Uncharacterized protein</fullName>
    </submittedName>
</protein>
<organism evidence="1 2">
    <name type="scientific">Streptomyces finlayi</name>
    <dbReference type="NCBI Taxonomy" id="67296"/>
    <lineage>
        <taxon>Bacteria</taxon>
        <taxon>Bacillati</taxon>
        <taxon>Actinomycetota</taxon>
        <taxon>Actinomycetes</taxon>
        <taxon>Kitasatosporales</taxon>
        <taxon>Streptomycetaceae</taxon>
        <taxon>Streptomyces</taxon>
    </lineage>
</organism>
<reference evidence="1" key="2">
    <citation type="submission" date="2020-09" db="EMBL/GenBank/DDBJ databases">
        <authorList>
            <person name="Sun Q."/>
            <person name="Ohkuma M."/>
        </authorList>
    </citation>
    <scope>NUCLEOTIDE SEQUENCE</scope>
    <source>
        <strain evidence="1">JCM 4637</strain>
    </source>
</reference>
<evidence type="ECO:0000313" key="1">
    <source>
        <dbReference type="EMBL" id="GHC82522.1"/>
    </source>
</evidence>
<reference evidence="1" key="1">
    <citation type="journal article" date="2014" name="Int. J. Syst. Evol. Microbiol.">
        <title>Complete genome sequence of Corynebacterium casei LMG S-19264T (=DSM 44701T), isolated from a smear-ripened cheese.</title>
        <authorList>
            <consortium name="US DOE Joint Genome Institute (JGI-PGF)"/>
            <person name="Walter F."/>
            <person name="Albersmeier A."/>
            <person name="Kalinowski J."/>
            <person name="Ruckert C."/>
        </authorList>
    </citation>
    <scope>NUCLEOTIDE SEQUENCE</scope>
    <source>
        <strain evidence="1">JCM 4637</strain>
    </source>
</reference>